<name>A0A0H2MB17_9PROT</name>
<sequence>MGNNMVGRIIQIVLLCFVVGVVLAAFNTDALGLLNWIVDNFQKVVDSASELIDWGGHYILLGAGIVLPIVAINFLIKYFRDRGPNNHTE</sequence>
<organism evidence="2 3">
    <name type="scientific">Kiloniella spongiae</name>
    <dbReference type="NCBI Taxonomy" id="1489064"/>
    <lineage>
        <taxon>Bacteria</taxon>
        <taxon>Pseudomonadati</taxon>
        <taxon>Pseudomonadota</taxon>
        <taxon>Alphaproteobacteria</taxon>
        <taxon>Rhodospirillales</taxon>
        <taxon>Kiloniellaceae</taxon>
        <taxon>Kiloniella</taxon>
    </lineage>
</organism>
<keyword evidence="3" id="KW-1185">Reference proteome</keyword>
<dbReference type="Proteomes" id="UP000035444">
    <property type="component" value="Unassembled WGS sequence"/>
</dbReference>
<dbReference type="EMBL" id="LAQL01000014">
    <property type="protein sequence ID" value="KLN59503.1"/>
    <property type="molecule type" value="Genomic_DNA"/>
</dbReference>
<dbReference type="OrthoDB" id="8479931at2"/>
<evidence type="ECO:0008006" key="4">
    <source>
        <dbReference type="Google" id="ProtNLM"/>
    </source>
</evidence>
<evidence type="ECO:0000313" key="3">
    <source>
        <dbReference type="Proteomes" id="UP000035444"/>
    </source>
</evidence>
<feature type="transmembrane region" description="Helical" evidence="1">
    <location>
        <begin position="12"/>
        <end position="38"/>
    </location>
</feature>
<feature type="transmembrane region" description="Helical" evidence="1">
    <location>
        <begin position="58"/>
        <end position="76"/>
    </location>
</feature>
<dbReference type="RefSeq" id="WP_156176846.1">
    <property type="nucleotide sequence ID" value="NZ_LAQL01000014.1"/>
</dbReference>
<evidence type="ECO:0000256" key="1">
    <source>
        <dbReference type="SAM" id="Phobius"/>
    </source>
</evidence>
<reference evidence="2 3" key="1">
    <citation type="submission" date="2015-03" db="EMBL/GenBank/DDBJ databases">
        <title>Genome Sequence of Kiloniella spongiae MEBiC09566, isolated from a marine sponge.</title>
        <authorList>
            <person name="Shao Z."/>
            <person name="Wang L."/>
            <person name="Li X."/>
        </authorList>
    </citation>
    <scope>NUCLEOTIDE SEQUENCE [LARGE SCALE GENOMIC DNA]</scope>
    <source>
        <strain evidence="2 3">MEBiC09566</strain>
    </source>
</reference>
<dbReference type="AlphaFoldDB" id="A0A0H2MB17"/>
<accession>A0A0H2MB17</accession>
<comment type="caution">
    <text evidence="2">The sequence shown here is derived from an EMBL/GenBank/DDBJ whole genome shotgun (WGS) entry which is preliminary data.</text>
</comment>
<evidence type="ECO:0000313" key="2">
    <source>
        <dbReference type="EMBL" id="KLN59503.1"/>
    </source>
</evidence>
<proteinExistence type="predicted"/>
<gene>
    <name evidence="2" type="ORF">WH96_17250</name>
</gene>
<keyword evidence="1" id="KW-1133">Transmembrane helix</keyword>
<keyword evidence="1" id="KW-0812">Transmembrane</keyword>
<protein>
    <recommendedName>
        <fullName evidence="4">Integrase</fullName>
    </recommendedName>
</protein>
<keyword evidence="1" id="KW-0472">Membrane</keyword>